<feature type="compositionally biased region" description="Basic residues" evidence="4">
    <location>
        <begin position="77"/>
        <end position="86"/>
    </location>
</feature>
<evidence type="ECO:0000256" key="1">
    <source>
        <dbReference type="ARBA" id="ARBA00005234"/>
    </source>
</evidence>
<feature type="compositionally biased region" description="Basic and acidic residues" evidence="4">
    <location>
        <begin position="256"/>
        <end position="269"/>
    </location>
</feature>
<accession>A0A284RRB3</accession>
<evidence type="ECO:0000259" key="5">
    <source>
        <dbReference type="PROSITE" id="PS50600"/>
    </source>
</evidence>
<dbReference type="OrthoDB" id="3053019at2759"/>
<dbReference type="Gene3D" id="3.40.395.10">
    <property type="entry name" value="Adenoviral Proteinase, Chain A"/>
    <property type="match status" value="1"/>
</dbReference>
<comment type="similarity">
    <text evidence="1">Belongs to the peptidase C48 family.</text>
</comment>
<feature type="region of interest" description="Disordered" evidence="4">
    <location>
        <begin position="1"/>
        <end position="112"/>
    </location>
</feature>
<dbReference type="InterPro" id="IPR038765">
    <property type="entry name" value="Papain-like_cys_pep_sf"/>
</dbReference>
<organism evidence="6 7">
    <name type="scientific">Armillaria ostoyae</name>
    <name type="common">Armillaria root rot fungus</name>
    <dbReference type="NCBI Taxonomy" id="47428"/>
    <lineage>
        <taxon>Eukaryota</taxon>
        <taxon>Fungi</taxon>
        <taxon>Dikarya</taxon>
        <taxon>Basidiomycota</taxon>
        <taxon>Agaricomycotina</taxon>
        <taxon>Agaricomycetes</taxon>
        <taxon>Agaricomycetidae</taxon>
        <taxon>Agaricales</taxon>
        <taxon>Marasmiineae</taxon>
        <taxon>Physalacriaceae</taxon>
        <taxon>Armillaria</taxon>
    </lineage>
</organism>
<proteinExistence type="inferred from homology"/>
<evidence type="ECO:0000313" key="7">
    <source>
        <dbReference type="Proteomes" id="UP000219338"/>
    </source>
</evidence>
<evidence type="ECO:0000256" key="3">
    <source>
        <dbReference type="ARBA" id="ARBA00022801"/>
    </source>
</evidence>
<dbReference type="Proteomes" id="UP000219338">
    <property type="component" value="Unassembled WGS sequence"/>
</dbReference>
<keyword evidence="3" id="KW-0378">Hydrolase</keyword>
<dbReference type="SUPFAM" id="SSF54001">
    <property type="entry name" value="Cysteine proteinases"/>
    <property type="match status" value="1"/>
</dbReference>
<protein>
    <recommendedName>
        <fullName evidence="5">Ubiquitin-like protease family profile domain-containing protein</fullName>
    </recommendedName>
</protein>
<gene>
    <name evidence="6" type="ORF">ARMOST_14693</name>
</gene>
<reference evidence="7" key="1">
    <citation type="journal article" date="2017" name="Nat. Ecol. Evol.">
        <title>Genome expansion and lineage-specific genetic innovations in the forest pathogenic fungi Armillaria.</title>
        <authorList>
            <person name="Sipos G."/>
            <person name="Prasanna A.N."/>
            <person name="Walter M.C."/>
            <person name="O'Connor E."/>
            <person name="Balint B."/>
            <person name="Krizsan K."/>
            <person name="Kiss B."/>
            <person name="Hess J."/>
            <person name="Varga T."/>
            <person name="Slot J."/>
            <person name="Riley R."/>
            <person name="Boka B."/>
            <person name="Rigling D."/>
            <person name="Barry K."/>
            <person name="Lee J."/>
            <person name="Mihaltcheva S."/>
            <person name="LaButti K."/>
            <person name="Lipzen A."/>
            <person name="Waldron R."/>
            <person name="Moloney N.M."/>
            <person name="Sperisen C."/>
            <person name="Kredics L."/>
            <person name="Vagvoelgyi C."/>
            <person name="Patrignani A."/>
            <person name="Fitzpatrick D."/>
            <person name="Nagy I."/>
            <person name="Doyle S."/>
            <person name="Anderson J.B."/>
            <person name="Grigoriev I.V."/>
            <person name="Gueldener U."/>
            <person name="Muensterkoetter M."/>
            <person name="Nagy L.G."/>
        </authorList>
    </citation>
    <scope>NUCLEOTIDE SEQUENCE [LARGE SCALE GENOMIC DNA]</scope>
    <source>
        <strain evidence="7">C18/9</strain>
    </source>
</reference>
<dbReference type="GO" id="GO:0006508">
    <property type="term" value="P:proteolysis"/>
    <property type="evidence" value="ECO:0007669"/>
    <property type="project" value="UniProtKB-KW"/>
</dbReference>
<dbReference type="PROSITE" id="PS50600">
    <property type="entry name" value="ULP_PROTEASE"/>
    <property type="match status" value="1"/>
</dbReference>
<dbReference type="STRING" id="47428.A0A284RRB3"/>
<name>A0A284RRB3_ARMOS</name>
<dbReference type="InterPro" id="IPR003653">
    <property type="entry name" value="Peptidase_C48_C"/>
</dbReference>
<evidence type="ECO:0000256" key="2">
    <source>
        <dbReference type="ARBA" id="ARBA00022670"/>
    </source>
</evidence>
<evidence type="ECO:0000313" key="6">
    <source>
        <dbReference type="EMBL" id="SJL11290.1"/>
    </source>
</evidence>
<evidence type="ECO:0000256" key="4">
    <source>
        <dbReference type="SAM" id="MobiDB-lite"/>
    </source>
</evidence>
<dbReference type="GO" id="GO:0008234">
    <property type="term" value="F:cysteine-type peptidase activity"/>
    <property type="evidence" value="ECO:0007669"/>
    <property type="project" value="InterPro"/>
</dbReference>
<feature type="compositionally biased region" description="Polar residues" evidence="4">
    <location>
        <begin position="91"/>
        <end position="104"/>
    </location>
</feature>
<feature type="region of interest" description="Disordered" evidence="4">
    <location>
        <begin position="243"/>
        <end position="276"/>
    </location>
</feature>
<sequence>MQLASPTRPGNLKNQNVSDSESSASLESSESPLSAPRDQATPRKGKRSKVLEMTTDQSGSPKKHVSKKWRLDTHPNIVHRLKTKHRLSMDSDGSTDPQASSNDGDSAFLDTLEGASQATYAYSELEDNEESSPHDSNLVDWSASLVLRSQSPTAEELSNLSNREQFDVLMAHHEEAMRRRKVNETPRTANVELAKDQGKAEHAHPVEGIPMSVVEFGDGELGEEYLHFMSEDVFSHGLTDEKGASASVDVPPTSKRPLDKCAEEGETTVKRQRVLSPSPASDIGALITATSRSFVGLSGATDSDKDEENPIYEINDKDKDDEPESPAEVSQWWDEFKKGLYDYLKDHQPVISLLNGEESPTLQCDLYQCVCLLLDASPDSTWRFYGRSIRLDTGSLQRLLKMGSSWLDDVMVNVALQVLCRKFSSWGMVESIVLASKNAAIKAFRRVMKAHIELSTSDFVLPIHEDKHWVLFHLNLTSHQILYYDSLRGDEDELRDIYERLWDFIKPVTPDLERPFQFQVAQSMPMQKDSINCEVYTIAFAWHLMWQGTPPSWMAAMWSTANFADCF</sequence>
<dbReference type="EMBL" id="FUEG01000014">
    <property type="protein sequence ID" value="SJL11290.1"/>
    <property type="molecule type" value="Genomic_DNA"/>
</dbReference>
<keyword evidence="2" id="KW-0645">Protease</keyword>
<feature type="compositionally biased region" description="Low complexity" evidence="4">
    <location>
        <begin position="20"/>
        <end position="36"/>
    </location>
</feature>
<dbReference type="AlphaFoldDB" id="A0A284RRB3"/>
<dbReference type="Pfam" id="PF02902">
    <property type="entry name" value="Peptidase_C48"/>
    <property type="match status" value="1"/>
</dbReference>
<dbReference type="GO" id="GO:0019783">
    <property type="term" value="F:ubiquitin-like protein peptidase activity"/>
    <property type="evidence" value="ECO:0007669"/>
    <property type="project" value="UniProtKB-ARBA"/>
</dbReference>
<feature type="domain" description="Ubiquitin-like protease family profile" evidence="5">
    <location>
        <begin position="389"/>
        <end position="544"/>
    </location>
</feature>
<feature type="region of interest" description="Disordered" evidence="4">
    <location>
        <begin position="298"/>
        <end position="328"/>
    </location>
</feature>
<keyword evidence="7" id="KW-1185">Reference proteome</keyword>